<evidence type="ECO:0000259" key="2">
    <source>
        <dbReference type="Pfam" id="PF22725"/>
    </source>
</evidence>
<dbReference type="Proteomes" id="UP001652445">
    <property type="component" value="Unassembled WGS sequence"/>
</dbReference>
<feature type="domain" description="Gfo/Idh/MocA-like oxidoreductase N-terminal" evidence="1">
    <location>
        <begin position="30"/>
        <end position="150"/>
    </location>
</feature>
<dbReference type="RefSeq" id="WP_262682672.1">
    <property type="nucleotide sequence ID" value="NZ_JAOQIO010000007.1"/>
</dbReference>
<dbReference type="InterPro" id="IPR051450">
    <property type="entry name" value="Gfo/Idh/MocA_Oxidoreductases"/>
</dbReference>
<reference evidence="3 4" key="1">
    <citation type="submission" date="2022-09" db="EMBL/GenBank/DDBJ databases">
        <authorList>
            <person name="Han X.L."/>
            <person name="Wang Q."/>
            <person name="Lu T."/>
        </authorList>
    </citation>
    <scope>NUCLEOTIDE SEQUENCE [LARGE SCALE GENOMIC DNA]</scope>
    <source>
        <strain evidence="3 4">WQ 127069</strain>
    </source>
</reference>
<dbReference type="Pfam" id="PF22725">
    <property type="entry name" value="GFO_IDH_MocA_C3"/>
    <property type="match status" value="1"/>
</dbReference>
<name>A0ABT2UAA0_9BACL</name>
<dbReference type="EMBL" id="JAOQIO010000007">
    <property type="protein sequence ID" value="MCU6791106.1"/>
    <property type="molecule type" value="Genomic_DNA"/>
</dbReference>
<dbReference type="SUPFAM" id="SSF51735">
    <property type="entry name" value="NAD(P)-binding Rossmann-fold domains"/>
    <property type="match status" value="1"/>
</dbReference>
<comment type="caution">
    <text evidence="3">The sequence shown here is derived from an EMBL/GenBank/DDBJ whole genome shotgun (WGS) entry which is preliminary data.</text>
</comment>
<dbReference type="PANTHER" id="PTHR43377">
    <property type="entry name" value="BILIVERDIN REDUCTASE A"/>
    <property type="match status" value="1"/>
</dbReference>
<proteinExistence type="predicted"/>
<protein>
    <submittedName>
        <fullName evidence="3">Gfo/Idh/MocA family oxidoreductase</fullName>
    </submittedName>
</protein>
<dbReference type="SUPFAM" id="SSF55347">
    <property type="entry name" value="Glyceraldehyde-3-phosphate dehydrogenase-like, C-terminal domain"/>
    <property type="match status" value="1"/>
</dbReference>
<organism evidence="3 4">
    <name type="scientific">Paenibacillus baimaensis</name>
    <dbReference type="NCBI Taxonomy" id="2982185"/>
    <lineage>
        <taxon>Bacteria</taxon>
        <taxon>Bacillati</taxon>
        <taxon>Bacillota</taxon>
        <taxon>Bacilli</taxon>
        <taxon>Bacillales</taxon>
        <taxon>Paenibacillaceae</taxon>
        <taxon>Paenibacillus</taxon>
    </lineage>
</organism>
<keyword evidence="4" id="KW-1185">Reference proteome</keyword>
<gene>
    <name evidence="3" type="ORF">OB236_03080</name>
</gene>
<dbReference type="PANTHER" id="PTHR43377:SF1">
    <property type="entry name" value="BILIVERDIN REDUCTASE A"/>
    <property type="match status" value="1"/>
</dbReference>
<evidence type="ECO:0000313" key="3">
    <source>
        <dbReference type="EMBL" id="MCU6791106.1"/>
    </source>
</evidence>
<evidence type="ECO:0000313" key="4">
    <source>
        <dbReference type="Proteomes" id="UP001652445"/>
    </source>
</evidence>
<feature type="domain" description="GFO/IDH/MocA-like oxidoreductase" evidence="2">
    <location>
        <begin position="163"/>
        <end position="290"/>
    </location>
</feature>
<accession>A0ABT2UAA0</accession>
<dbReference type="InterPro" id="IPR036291">
    <property type="entry name" value="NAD(P)-bd_dom_sf"/>
</dbReference>
<dbReference type="InterPro" id="IPR055170">
    <property type="entry name" value="GFO_IDH_MocA-like_dom"/>
</dbReference>
<dbReference type="Pfam" id="PF01408">
    <property type="entry name" value="GFO_IDH_MocA"/>
    <property type="match status" value="1"/>
</dbReference>
<dbReference type="InterPro" id="IPR000683">
    <property type="entry name" value="Gfo/Idh/MocA-like_OxRdtase_N"/>
</dbReference>
<dbReference type="Gene3D" id="3.30.360.10">
    <property type="entry name" value="Dihydrodipicolinate Reductase, domain 2"/>
    <property type="match status" value="1"/>
</dbReference>
<evidence type="ECO:0000259" key="1">
    <source>
        <dbReference type="Pfam" id="PF01408"/>
    </source>
</evidence>
<sequence length="394" mass="43135">MKFTMKGGAVPACPHYEQLGAGDGMRKMALKIGIVGMNGIGMRHAECYSSDPLANVIAVCDVVKERADKAADKYGVTAYYSLQDMLQQEPDLQIVDITTGGIDNGSWHFEPAMQAIAAGKHVLIEKPLANDIHEGRELVRFAAEKNVYLGSNLNHYFTAPAEKARQYIDSGDIGETVYCLHKMGFNGGEAMYNPPKSPKDKGQPYFHMKAFLTHPFSVMRYFCGDITHIQTFSNQAGFRKSASDIMVSINSIHVKFASGAAGYLLSQRGDATYGLGGWWSMEVGGTKGTFCIENCVEKVSYWRAQPGVPVIGAHPEPEVTESGVTEFNTTFNNRLHAFLEDISNGVPREHIRASGRDALAVLEYTFAVIESYEQGGAVVRPHPLPAFHGDPLVM</sequence>
<dbReference type="Gene3D" id="3.40.50.720">
    <property type="entry name" value="NAD(P)-binding Rossmann-like Domain"/>
    <property type="match status" value="1"/>
</dbReference>